<dbReference type="Proteomes" id="UP000656548">
    <property type="component" value="Unassembled WGS sequence"/>
</dbReference>
<organism evidence="2 3">
    <name type="scientific">Amycolatopsis roodepoortensis</name>
    <dbReference type="NCBI Taxonomy" id="700274"/>
    <lineage>
        <taxon>Bacteria</taxon>
        <taxon>Bacillati</taxon>
        <taxon>Actinomycetota</taxon>
        <taxon>Actinomycetes</taxon>
        <taxon>Pseudonocardiales</taxon>
        <taxon>Pseudonocardiaceae</taxon>
        <taxon>Amycolatopsis</taxon>
    </lineage>
</organism>
<evidence type="ECO:0000313" key="2">
    <source>
        <dbReference type="EMBL" id="MBE1580546.1"/>
    </source>
</evidence>
<dbReference type="RefSeq" id="WP_192747104.1">
    <property type="nucleotide sequence ID" value="NZ_JADBEJ010000007.1"/>
</dbReference>
<name>A0ABR9LIM4_9PSEU</name>
<comment type="caution">
    <text evidence="2">The sequence shown here is derived from an EMBL/GenBank/DDBJ whole genome shotgun (WGS) entry which is preliminary data.</text>
</comment>
<accession>A0ABR9LIM4</accession>
<proteinExistence type="predicted"/>
<feature type="region of interest" description="Disordered" evidence="1">
    <location>
        <begin position="1"/>
        <end position="21"/>
    </location>
</feature>
<dbReference type="EMBL" id="JADBEJ010000007">
    <property type="protein sequence ID" value="MBE1580546.1"/>
    <property type="molecule type" value="Genomic_DNA"/>
</dbReference>
<protein>
    <submittedName>
        <fullName evidence="2">Uncharacterized protein Yka (UPF0111/DUF47 family)</fullName>
    </submittedName>
</protein>
<reference evidence="2 3" key="1">
    <citation type="submission" date="2020-10" db="EMBL/GenBank/DDBJ databases">
        <title>Sequencing the genomes of 1000 actinobacteria strains.</title>
        <authorList>
            <person name="Klenk H.-P."/>
        </authorList>
    </citation>
    <scope>NUCLEOTIDE SEQUENCE [LARGE SCALE GENOMIC DNA]</scope>
    <source>
        <strain evidence="2 3">DSM 46661</strain>
    </source>
</reference>
<keyword evidence="3" id="KW-1185">Reference proteome</keyword>
<sequence length="76" mass="8174">MGDSTREDAEPSRGDRFTRSLRTHVDGAAPWLIDRADLEELARLMPDLSTALIAQIMGVEVASTAVDAQHSAPARG</sequence>
<evidence type="ECO:0000256" key="1">
    <source>
        <dbReference type="SAM" id="MobiDB-lite"/>
    </source>
</evidence>
<feature type="compositionally biased region" description="Basic and acidic residues" evidence="1">
    <location>
        <begin position="1"/>
        <end position="18"/>
    </location>
</feature>
<gene>
    <name evidence="2" type="ORF">H4W30_007627</name>
</gene>
<evidence type="ECO:0000313" key="3">
    <source>
        <dbReference type="Proteomes" id="UP000656548"/>
    </source>
</evidence>